<name>E9HCK9_DAPPU</name>
<protein>
    <submittedName>
        <fullName evidence="2">Uncharacterized protein</fullName>
    </submittedName>
</protein>
<dbReference type="InParanoid" id="E9HCK9"/>
<sequence>MKALPAPPLKNAERKNGILSIVDQKLEIKMKLKIPSSFPKGPFPALEEALAKRQKDEQKISEMRQKINRMRAKQEKTKERDELSQSELLKLKERKGVVIKLITKLNGKKIEAELQVRTQQCRELKLSLDMYDPEQQETGKNTEELAEIKKLVSELEDKLALISKEIANLQEENEDLDRQIKDTEESHAGAAQLFEILQSELSEKESELTSFEQELTEADARIAELVNKERKEITALTEICEDELKKAYMRGLSEIRDREQELLNALEQFVKEKNNDSLNIDESV</sequence>
<dbReference type="HOGENOM" id="CLU_980954_0_0_1"/>
<feature type="coiled-coil region" evidence="1">
    <location>
        <begin position="145"/>
        <end position="228"/>
    </location>
</feature>
<evidence type="ECO:0000256" key="1">
    <source>
        <dbReference type="SAM" id="Coils"/>
    </source>
</evidence>
<accession>E9HCK9</accession>
<keyword evidence="1" id="KW-0175">Coiled coil</keyword>
<dbReference type="KEGG" id="dpx:DAPPUDRAFT_309403"/>
<feature type="coiled-coil region" evidence="1">
    <location>
        <begin position="46"/>
        <end position="80"/>
    </location>
</feature>
<keyword evidence="3" id="KW-1185">Reference proteome</keyword>
<dbReference type="AlphaFoldDB" id="E9HCK9"/>
<proteinExistence type="predicted"/>
<dbReference type="OrthoDB" id="6365841at2759"/>
<evidence type="ECO:0000313" key="3">
    <source>
        <dbReference type="Proteomes" id="UP000000305"/>
    </source>
</evidence>
<reference evidence="2 3" key="1">
    <citation type="journal article" date="2011" name="Science">
        <title>The ecoresponsive genome of Daphnia pulex.</title>
        <authorList>
            <person name="Colbourne J.K."/>
            <person name="Pfrender M.E."/>
            <person name="Gilbert D."/>
            <person name="Thomas W.K."/>
            <person name="Tucker A."/>
            <person name="Oakley T.H."/>
            <person name="Tokishita S."/>
            <person name="Aerts A."/>
            <person name="Arnold G.J."/>
            <person name="Basu M.K."/>
            <person name="Bauer D.J."/>
            <person name="Caceres C.E."/>
            <person name="Carmel L."/>
            <person name="Casola C."/>
            <person name="Choi J.H."/>
            <person name="Detter J.C."/>
            <person name="Dong Q."/>
            <person name="Dusheyko S."/>
            <person name="Eads B.D."/>
            <person name="Frohlich T."/>
            <person name="Geiler-Samerotte K.A."/>
            <person name="Gerlach D."/>
            <person name="Hatcher P."/>
            <person name="Jogdeo S."/>
            <person name="Krijgsveld J."/>
            <person name="Kriventseva E.V."/>
            <person name="Kultz D."/>
            <person name="Laforsch C."/>
            <person name="Lindquist E."/>
            <person name="Lopez J."/>
            <person name="Manak J.R."/>
            <person name="Muller J."/>
            <person name="Pangilinan J."/>
            <person name="Patwardhan R.P."/>
            <person name="Pitluck S."/>
            <person name="Pritham E.J."/>
            <person name="Rechtsteiner A."/>
            <person name="Rho M."/>
            <person name="Rogozin I.B."/>
            <person name="Sakarya O."/>
            <person name="Salamov A."/>
            <person name="Schaack S."/>
            <person name="Shapiro H."/>
            <person name="Shiga Y."/>
            <person name="Skalitzky C."/>
            <person name="Smith Z."/>
            <person name="Souvorov A."/>
            <person name="Sung W."/>
            <person name="Tang Z."/>
            <person name="Tsuchiya D."/>
            <person name="Tu H."/>
            <person name="Vos H."/>
            <person name="Wang M."/>
            <person name="Wolf Y.I."/>
            <person name="Yamagata H."/>
            <person name="Yamada T."/>
            <person name="Ye Y."/>
            <person name="Shaw J.R."/>
            <person name="Andrews J."/>
            <person name="Crease T.J."/>
            <person name="Tang H."/>
            <person name="Lucas S.M."/>
            <person name="Robertson H.M."/>
            <person name="Bork P."/>
            <person name="Koonin E.V."/>
            <person name="Zdobnov E.M."/>
            <person name="Grigoriev I.V."/>
            <person name="Lynch M."/>
            <person name="Boore J.L."/>
        </authorList>
    </citation>
    <scope>NUCLEOTIDE SEQUENCE [LARGE SCALE GENOMIC DNA]</scope>
</reference>
<organism evidence="2 3">
    <name type="scientific">Daphnia pulex</name>
    <name type="common">Water flea</name>
    <dbReference type="NCBI Taxonomy" id="6669"/>
    <lineage>
        <taxon>Eukaryota</taxon>
        <taxon>Metazoa</taxon>
        <taxon>Ecdysozoa</taxon>
        <taxon>Arthropoda</taxon>
        <taxon>Crustacea</taxon>
        <taxon>Branchiopoda</taxon>
        <taxon>Diplostraca</taxon>
        <taxon>Cladocera</taxon>
        <taxon>Anomopoda</taxon>
        <taxon>Daphniidae</taxon>
        <taxon>Daphnia</taxon>
    </lineage>
</organism>
<gene>
    <name evidence="2" type="ORF">DAPPUDRAFT_309403</name>
</gene>
<dbReference type="EMBL" id="GL732620">
    <property type="protein sequence ID" value="EFX70493.1"/>
    <property type="molecule type" value="Genomic_DNA"/>
</dbReference>
<dbReference type="Proteomes" id="UP000000305">
    <property type="component" value="Unassembled WGS sequence"/>
</dbReference>
<evidence type="ECO:0000313" key="2">
    <source>
        <dbReference type="EMBL" id="EFX70493.1"/>
    </source>
</evidence>